<keyword evidence="3" id="KW-0479">Metal-binding</keyword>
<dbReference type="WBParaSite" id="HPLM_0001761101-mRNA-1">
    <property type="protein sequence ID" value="HPLM_0001761101-mRNA-1"/>
    <property type="gene ID" value="HPLM_0001761101"/>
</dbReference>
<evidence type="ECO:0000313" key="9">
    <source>
        <dbReference type="WBParaSite" id="HPLM_0001761101-mRNA-1"/>
    </source>
</evidence>
<keyword evidence="5" id="KW-0862">Zinc</keyword>
<dbReference type="AlphaFoldDB" id="A0A0N4X049"/>
<evidence type="ECO:0000256" key="7">
    <source>
        <dbReference type="ARBA" id="ARBA00048787"/>
    </source>
</evidence>
<evidence type="ECO:0000256" key="5">
    <source>
        <dbReference type="ARBA" id="ARBA00022833"/>
    </source>
</evidence>
<dbReference type="Gene3D" id="3.20.20.140">
    <property type="entry name" value="Metal-dependent hydrolases"/>
    <property type="match status" value="1"/>
</dbReference>
<evidence type="ECO:0000256" key="6">
    <source>
        <dbReference type="ARBA" id="ARBA00023080"/>
    </source>
</evidence>
<dbReference type="GO" id="GO:0009117">
    <property type="term" value="P:nucleotide metabolic process"/>
    <property type="evidence" value="ECO:0007669"/>
    <property type="project" value="UniProtKB-KW"/>
</dbReference>
<dbReference type="OMA" id="PRENATX"/>
<keyword evidence="6" id="KW-0546">Nucleotide metabolism</keyword>
<protein>
    <submittedName>
        <fullName evidence="9">A_deaminase domain-containing protein</fullName>
    </submittedName>
</protein>
<comment type="cofactor">
    <cofactor evidence="1">
        <name>Zn(2+)</name>
        <dbReference type="ChEBI" id="CHEBI:29105"/>
    </cofactor>
</comment>
<feature type="domain" description="Adenosine deaminase" evidence="8">
    <location>
        <begin position="3"/>
        <end position="171"/>
    </location>
</feature>
<accession>A0A0N4X049</accession>
<dbReference type="PANTHER" id="PTHR11409">
    <property type="entry name" value="ADENOSINE DEAMINASE"/>
    <property type="match status" value="1"/>
</dbReference>
<evidence type="ECO:0000256" key="4">
    <source>
        <dbReference type="ARBA" id="ARBA00022801"/>
    </source>
</evidence>
<dbReference type="SUPFAM" id="SSF51556">
    <property type="entry name" value="Metallo-dependent hydrolases"/>
    <property type="match status" value="1"/>
</dbReference>
<evidence type="ECO:0000259" key="8">
    <source>
        <dbReference type="Pfam" id="PF00962"/>
    </source>
</evidence>
<dbReference type="GO" id="GO:0046103">
    <property type="term" value="P:inosine biosynthetic process"/>
    <property type="evidence" value="ECO:0007669"/>
    <property type="project" value="TreeGrafter"/>
</dbReference>
<name>A0A0N4X049_HAEPC</name>
<organism evidence="9">
    <name type="scientific">Haemonchus placei</name>
    <name type="common">Barber's pole worm</name>
    <dbReference type="NCBI Taxonomy" id="6290"/>
    <lineage>
        <taxon>Eukaryota</taxon>
        <taxon>Metazoa</taxon>
        <taxon>Ecdysozoa</taxon>
        <taxon>Nematoda</taxon>
        <taxon>Chromadorea</taxon>
        <taxon>Rhabditida</taxon>
        <taxon>Rhabditina</taxon>
        <taxon>Rhabditomorpha</taxon>
        <taxon>Strongyloidea</taxon>
        <taxon>Trichostrongylidae</taxon>
        <taxon>Haemonchus</taxon>
    </lineage>
</organism>
<dbReference type="Pfam" id="PF00962">
    <property type="entry name" value="A_deaminase"/>
    <property type="match status" value="1"/>
</dbReference>
<dbReference type="InterPro" id="IPR001365">
    <property type="entry name" value="A_deaminase_dom"/>
</dbReference>
<evidence type="ECO:0000256" key="2">
    <source>
        <dbReference type="ARBA" id="ARBA00006676"/>
    </source>
</evidence>
<dbReference type="PANTHER" id="PTHR11409:SF42">
    <property type="entry name" value="ADENOSINE DEAMINASE-LIKE PROTEIN"/>
    <property type="match status" value="1"/>
</dbReference>
<reference evidence="9" key="1">
    <citation type="submission" date="2017-02" db="UniProtKB">
        <authorList>
            <consortium name="WormBaseParasite"/>
        </authorList>
    </citation>
    <scope>IDENTIFICATION</scope>
</reference>
<evidence type="ECO:0000256" key="1">
    <source>
        <dbReference type="ARBA" id="ARBA00001947"/>
    </source>
</evidence>
<keyword evidence="4" id="KW-0378">Hydrolase</keyword>
<proteinExistence type="inferred from homology"/>
<dbReference type="GO" id="GO:0046872">
    <property type="term" value="F:metal ion binding"/>
    <property type="evidence" value="ECO:0007669"/>
    <property type="project" value="UniProtKB-KW"/>
</dbReference>
<comment type="similarity">
    <text evidence="2">Belongs to the metallo-dependent hydrolases superfamily. Adenosine and AMP deaminases family.</text>
</comment>
<dbReference type="GO" id="GO:0004000">
    <property type="term" value="F:adenosine deaminase activity"/>
    <property type="evidence" value="ECO:0007669"/>
    <property type="project" value="TreeGrafter"/>
</dbReference>
<dbReference type="InterPro" id="IPR006330">
    <property type="entry name" value="Ado/ade_deaminase"/>
</dbReference>
<sequence>LTTSQEALVTATKDVIREFSNDGVVYLELRSTPKATTEMSKEEYVQAVIDGILQASRDNDIITRLLLSIDRRQTIEDAQKTVDIAVADKSGIIVGLELSGDPSVDGRKFIPVLQRARASGLKVSVHLAEVSNQLDEVDEFLAFRPDRIGHGTYLHTNEHFVDLVMEHRIPLGSKTKYFV</sequence>
<dbReference type="GO" id="GO:0006154">
    <property type="term" value="P:adenosine catabolic process"/>
    <property type="evidence" value="ECO:0007669"/>
    <property type="project" value="TreeGrafter"/>
</dbReference>
<evidence type="ECO:0000256" key="3">
    <source>
        <dbReference type="ARBA" id="ARBA00022723"/>
    </source>
</evidence>
<comment type="catalytic activity">
    <reaction evidence="7">
        <text>N(6)-methyl-AMP + H2O + H(+) = IMP + methylamine</text>
        <dbReference type="Rhea" id="RHEA:16001"/>
        <dbReference type="ChEBI" id="CHEBI:15377"/>
        <dbReference type="ChEBI" id="CHEBI:15378"/>
        <dbReference type="ChEBI" id="CHEBI:58053"/>
        <dbReference type="ChEBI" id="CHEBI:59338"/>
        <dbReference type="ChEBI" id="CHEBI:144842"/>
    </reaction>
    <physiologicalReaction direction="left-to-right" evidence="7">
        <dbReference type="Rhea" id="RHEA:16002"/>
    </physiologicalReaction>
</comment>
<dbReference type="InterPro" id="IPR032466">
    <property type="entry name" value="Metal_Hydrolase"/>
</dbReference>